<gene>
    <name evidence="2" type="ORF">CROQUDRAFT_85485</name>
</gene>
<organism evidence="2 3">
    <name type="scientific">Cronartium quercuum f. sp. fusiforme G11</name>
    <dbReference type="NCBI Taxonomy" id="708437"/>
    <lineage>
        <taxon>Eukaryota</taxon>
        <taxon>Fungi</taxon>
        <taxon>Dikarya</taxon>
        <taxon>Basidiomycota</taxon>
        <taxon>Pucciniomycotina</taxon>
        <taxon>Pucciniomycetes</taxon>
        <taxon>Pucciniales</taxon>
        <taxon>Coleosporiaceae</taxon>
        <taxon>Cronartium</taxon>
    </lineage>
</organism>
<feature type="region of interest" description="Disordered" evidence="1">
    <location>
        <begin position="62"/>
        <end position="83"/>
    </location>
</feature>
<reference evidence="2" key="1">
    <citation type="submission" date="2013-11" db="EMBL/GenBank/DDBJ databases">
        <title>Genome sequence of the fusiform rust pathogen reveals effectors for host alternation and coevolution with pine.</title>
        <authorList>
            <consortium name="DOE Joint Genome Institute"/>
            <person name="Smith K."/>
            <person name="Pendleton A."/>
            <person name="Kubisiak T."/>
            <person name="Anderson C."/>
            <person name="Salamov A."/>
            <person name="Aerts A."/>
            <person name="Riley R."/>
            <person name="Clum A."/>
            <person name="Lindquist E."/>
            <person name="Ence D."/>
            <person name="Campbell M."/>
            <person name="Kronenberg Z."/>
            <person name="Feau N."/>
            <person name="Dhillon B."/>
            <person name="Hamelin R."/>
            <person name="Burleigh J."/>
            <person name="Smith J."/>
            <person name="Yandell M."/>
            <person name="Nelson C."/>
            <person name="Grigoriev I."/>
            <person name="Davis J."/>
        </authorList>
    </citation>
    <scope>NUCLEOTIDE SEQUENCE</scope>
    <source>
        <strain evidence="2">G11</strain>
    </source>
</reference>
<sequence>MSYTIGSTRIRPSGVRFHAHRARRGYVFARDIRSLSWMTWRTTRAGGVGPVTTRDYTRLNYTTVPPPSVRSSRNATLPPHSTLDSSTLHHSIAPILHTSLHPITAFYHQSRSKSTTTDGADLYATLPTSIFLYTRLGPLTPQPFNRFVRFKSSDRADSSLPPVPDRFIYLI</sequence>
<protein>
    <submittedName>
        <fullName evidence="2">Uncharacterized protein</fullName>
    </submittedName>
</protein>
<feature type="compositionally biased region" description="Polar residues" evidence="1">
    <location>
        <begin position="62"/>
        <end position="75"/>
    </location>
</feature>
<evidence type="ECO:0000313" key="3">
    <source>
        <dbReference type="Proteomes" id="UP000886653"/>
    </source>
</evidence>
<dbReference type="EMBL" id="MU167208">
    <property type="protein sequence ID" value="KAG0152403.1"/>
    <property type="molecule type" value="Genomic_DNA"/>
</dbReference>
<evidence type="ECO:0000256" key="1">
    <source>
        <dbReference type="SAM" id="MobiDB-lite"/>
    </source>
</evidence>
<dbReference type="Proteomes" id="UP000886653">
    <property type="component" value="Unassembled WGS sequence"/>
</dbReference>
<name>A0A9P6NY02_9BASI</name>
<comment type="caution">
    <text evidence="2">The sequence shown here is derived from an EMBL/GenBank/DDBJ whole genome shotgun (WGS) entry which is preliminary data.</text>
</comment>
<accession>A0A9P6NY02</accession>
<proteinExistence type="predicted"/>
<evidence type="ECO:0000313" key="2">
    <source>
        <dbReference type="EMBL" id="KAG0152403.1"/>
    </source>
</evidence>
<dbReference type="AlphaFoldDB" id="A0A9P6NY02"/>
<keyword evidence="3" id="KW-1185">Reference proteome</keyword>